<organism evidence="1 2">
    <name type="scientific">Cinchona calisaya</name>
    <dbReference type="NCBI Taxonomy" id="153742"/>
    <lineage>
        <taxon>Eukaryota</taxon>
        <taxon>Viridiplantae</taxon>
        <taxon>Streptophyta</taxon>
        <taxon>Embryophyta</taxon>
        <taxon>Tracheophyta</taxon>
        <taxon>Spermatophyta</taxon>
        <taxon>Magnoliopsida</taxon>
        <taxon>eudicotyledons</taxon>
        <taxon>Gunneridae</taxon>
        <taxon>Pentapetalae</taxon>
        <taxon>asterids</taxon>
        <taxon>lamiids</taxon>
        <taxon>Gentianales</taxon>
        <taxon>Rubiaceae</taxon>
        <taxon>Cinchonoideae</taxon>
        <taxon>Cinchoneae</taxon>
        <taxon>Cinchona</taxon>
    </lineage>
</organism>
<evidence type="ECO:0000313" key="1">
    <source>
        <dbReference type="EMBL" id="KAL3507218.1"/>
    </source>
</evidence>
<protein>
    <submittedName>
        <fullName evidence="1">Uncharacterized protein</fullName>
    </submittedName>
</protein>
<sequence>MYAWKKAQEKEILDHYESELDNKIKHNWMILDGENLDSQSELPSTHDESSFFMPCLSNFSSTLDKNEECKKKYIEMPETFRQQVLKKRRQAYASKRVQAKIGFIGKKSAISKALKLTKENIELVS</sequence>
<proteinExistence type="predicted"/>
<reference evidence="1 2" key="1">
    <citation type="submission" date="2024-11" db="EMBL/GenBank/DDBJ databases">
        <title>A near-complete genome assembly of Cinchona calisaya.</title>
        <authorList>
            <person name="Lian D.C."/>
            <person name="Zhao X.W."/>
            <person name="Wei L."/>
        </authorList>
    </citation>
    <scope>NUCLEOTIDE SEQUENCE [LARGE SCALE GENOMIC DNA]</scope>
    <source>
        <tissue evidence="1">Nenye</tissue>
    </source>
</reference>
<dbReference type="EMBL" id="JBJUIK010000013">
    <property type="protein sequence ID" value="KAL3507218.1"/>
    <property type="molecule type" value="Genomic_DNA"/>
</dbReference>
<name>A0ABD2YJN9_9GENT</name>
<dbReference type="Proteomes" id="UP001630127">
    <property type="component" value="Unassembled WGS sequence"/>
</dbReference>
<comment type="caution">
    <text evidence="1">The sequence shown here is derived from an EMBL/GenBank/DDBJ whole genome shotgun (WGS) entry which is preliminary data.</text>
</comment>
<dbReference type="AlphaFoldDB" id="A0ABD2YJN9"/>
<gene>
    <name evidence="1" type="ORF">ACH5RR_032600</name>
</gene>
<accession>A0ABD2YJN9</accession>
<keyword evidence="2" id="KW-1185">Reference proteome</keyword>
<evidence type="ECO:0000313" key="2">
    <source>
        <dbReference type="Proteomes" id="UP001630127"/>
    </source>
</evidence>